<feature type="domain" description="SP-RING-type" evidence="5">
    <location>
        <begin position="8"/>
        <end position="89"/>
    </location>
</feature>
<dbReference type="Pfam" id="PF02891">
    <property type="entry name" value="zf-MIZ"/>
    <property type="match status" value="1"/>
</dbReference>
<evidence type="ECO:0000256" key="4">
    <source>
        <dbReference type="PROSITE-ProRule" id="PRU00452"/>
    </source>
</evidence>
<protein>
    <recommendedName>
        <fullName evidence="5">SP-RING-type domain-containing protein</fullName>
    </recommendedName>
</protein>
<dbReference type="PANTHER" id="PTHR10782:SF12">
    <property type="entry name" value="E3 SUMO-PROTEIN LIGASE PIAS2"/>
    <property type="match status" value="1"/>
</dbReference>
<dbReference type="EMBL" id="JAHRIQ010036429">
    <property type="protein sequence ID" value="MEQ2233037.1"/>
    <property type="molecule type" value="Genomic_DNA"/>
</dbReference>
<organism evidence="6 7">
    <name type="scientific">Ilyodon furcidens</name>
    <name type="common">goldbreast splitfin</name>
    <dbReference type="NCBI Taxonomy" id="33524"/>
    <lineage>
        <taxon>Eukaryota</taxon>
        <taxon>Metazoa</taxon>
        <taxon>Chordata</taxon>
        <taxon>Craniata</taxon>
        <taxon>Vertebrata</taxon>
        <taxon>Euteleostomi</taxon>
        <taxon>Actinopterygii</taxon>
        <taxon>Neopterygii</taxon>
        <taxon>Teleostei</taxon>
        <taxon>Neoteleostei</taxon>
        <taxon>Acanthomorphata</taxon>
        <taxon>Ovalentaria</taxon>
        <taxon>Atherinomorphae</taxon>
        <taxon>Cyprinodontiformes</taxon>
        <taxon>Goodeidae</taxon>
        <taxon>Ilyodon</taxon>
    </lineage>
</organism>
<feature type="non-terminal residue" evidence="6">
    <location>
        <position position="1"/>
    </location>
</feature>
<evidence type="ECO:0000256" key="3">
    <source>
        <dbReference type="ARBA" id="ARBA00022833"/>
    </source>
</evidence>
<proteinExistence type="predicted"/>
<evidence type="ECO:0000313" key="6">
    <source>
        <dbReference type="EMBL" id="MEQ2233037.1"/>
    </source>
</evidence>
<sequence>KEKLTADPDSEIATTSLRVSLLCPLGKMRLTVPCRAVTCSHLQCFDAALYLQMNEKKPSWICPVCDKNAAYENLIIDGWREWQGLVGRFDPQLLRKEFCEYLETQIKLFLETNHKDDTSQIMLWETLRVLYEDVLAPFSPRRQKHNNSERLQLEEEKRRWDMENAAKPLRDAHNKISTLNVHLTMSFL</sequence>
<comment type="caution">
    <text evidence="6">The sequence shown here is derived from an EMBL/GenBank/DDBJ whole genome shotgun (WGS) entry which is preliminary data.</text>
</comment>
<evidence type="ECO:0000256" key="1">
    <source>
        <dbReference type="ARBA" id="ARBA00022723"/>
    </source>
</evidence>
<keyword evidence="1" id="KW-0479">Metal-binding</keyword>
<dbReference type="PANTHER" id="PTHR10782">
    <property type="entry name" value="ZINC FINGER MIZ DOMAIN-CONTAINING PROTEIN"/>
    <property type="match status" value="1"/>
</dbReference>
<dbReference type="PROSITE" id="PS51044">
    <property type="entry name" value="ZF_SP_RING"/>
    <property type="match status" value="1"/>
</dbReference>
<dbReference type="Proteomes" id="UP001482620">
    <property type="component" value="Unassembled WGS sequence"/>
</dbReference>
<reference evidence="6 7" key="1">
    <citation type="submission" date="2021-06" db="EMBL/GenBank/DDBJ databases">
        <authorList>
            <person name="Palmer J.M."/>
        </authorList>
    </citation>
    <scope>NUCLEOTIDE SEQUENCE [LARGE SCALE GENOMIC DNA]</scope>
    <source>
        <strain evidence="7">if_2019</strain>
        <tissue evidence="6">Muscle</tissue>
    </source>
</reference>
<dbReference type="InterPro" id="IPR013083">
    <property type="entry name" value="Znf_RING/FYVE/PHD"/>
</dbReference>
<keyword evidence="3" id="KW-0862">Zinc</keyword>
<keyword evidence="7" id="KW-1185">Reference proteome</keyword>
<keyword evidence="2 4" id="KW-0863">Zinc-finger</keyword>
<dbReference type="InterPro" id="IPR004181">
    <property type="entry name" value="Znf_MIZ"/>
</dbReference>
<evidence type="ECO:0000259" key="5">
    <source>
        <dbReference type="PROSITE" id="PS51044"/>
    </source>
</evidence>
<accession>A0ABV0TLE7</accession>
<dbReference type="Gene3D" id="3.30.40.10">
    <property type="entry name" value="Zinc/RING finger domain, C3HC4 (zinc finger)"/>
    <property type="match status" value="1"/>
</dbReference>
<gene>
    <name evidence="6" type="ORF">ILYODFUR_017642</name>
</gene>
<name>A0ABV0TLE7_9TELE</name>
<evidence type="ECO:0000256" key="2">
    <source>
        <dbReference type="ARBA" id="ARBA00022771"/>
    </source>
</evidence>
<evidence type="ECO:0000313" key="7">
    <source>
        <dbReference type="Proteomes" id="UP001482620"/>
    </source>
</evidence>